<sequence length="1041" mass="115733">MGLSSLSIRRPVLSIVMSLVILIFGIISYFYLGVREYPAVDPPVITVTTSYPGANPDIVESQITEPLEESISGIAGIRTLTSVSSYGMSTIRVEFTVDQDLEAAANDVRDRVSRAMRLLPPDVDPPIVQKSDANAFPIIVLTVQSDKRSLLELTDIANNIFKERLQTIPGVSEIRIWGEKKYSMRIWMDPVKLAAYHLTPIDVRNALLRENVELPAGRIEGRTTELTIRTIGRLQTPEEFNNLIIKESEGKIIRLRDIGYAELAPENIRTIMKGKGGIPQVGVAIVPQPGANHINIANEFYKRIEQIKKEIPEDIQLGIGFDTTKYIKQSVSEVRETIFIAFGLVVVIIFFFLREWRATLIPILAIPVSLIGAFFIMYLANFSINVLTLLGIVLAIGMVVDDAIVVLENIYSKIERGLNPYEAGIRGTKEIFFAVIATTIALVAVFMPVIFIQGFTGKLFREFGVVIAGSVIISSFVALTLSPMLSVKFLKREHSKFYLKTEPFFKKLMNLYRASLEKFMEKRWLAFVIMGIAAIAIVVFGLNLSSELAPLEDRGMLSINATAPEGTSYYQMSKYMDELLQLVETNVPEAEAIFSITSPTWRGTGANTGFMRIRLTERDKRQRSQQEIADDLSKKLRQLTGIRAFVTQDQSIGVARGGLPVQFVIQAPNFEKLKQFLPKFLDEASKRPEFTIVDVDLKFNKPELKVKVNRERAKALGVSVADVAQTLQLAYSEQRWGFFTIGGKQYQVIGSILKENAEKPADLKSIYVRNNEGKLIQLDNLITTEEEANPPQLYRFNRYISATVSAGLAPGKTIGDGIKAMEEVANKVLDETFSTDLSGPSRDYAESSSSLAFVMFLALILTYLVLAGQFESFLDPLIIMFTVPLALAGALFSLWYFNQTLNIFSQIGQIMLVGLVTKNGILIVEFANQRKAMGLSKIEAVKDAAAQRFRPILMTSLTTILAFVPVALALGAGAESRKSMGIAVIGGMLFSTILTLYVIPAIYSYLSKERKETIQIEEKPSEIELAKVENAESDEIKQVAK</sequence>
<dbReference type="InterPro" id="IPR001036">
    <property type="entry name" value="Acrflvin-R"/>
</dbReference>
<feature type="transmembrane region" description="Helical" evidence="8">
    <location>
        <begin position="903"/>
        <end position="927"/>
    </location>
</feature>
<dbReference type="Gene3D" id="3.30.70.1430">
    <property type="entry name" value="Multidrug efflux transporter AcrB pore domain"/>
    <property type="match status" value="2"/>
</dbReference>
<dbReference type="PANTHER" id="PTHR32063:SF28">
    <property type="entry name" value="BLR2861 PROTEIN"/>
    <property type="match status" value="1"/>
</dbReference>
<feature type="transmembrane region" description="Helical" evidence="8">
    <location>
        <begin position="337"/>
        <end position="353"/>
    </location>
</feature>
<keyword evidence="3" id="KW-1003">Cell membrane</keyword>
<dbReference type="FunFam" id="1.20.1640.10:FF:000001">
    <property type="entry name" value="Efflux pump membrane transporter"/>
    <property type="match status" value="1"/>
</dbReference>
<comment type="subcellular location">
    <subcellularLocation>
        <location evidence="1">Cell inner membrane</location>
        <topology evidence="1">Multi-pass membrane protein</topology>
    </subcellularLocation>
</comment>
<dbReference type="FunFam" id="3.30.70.1430:FF:000001">
    <property type="entry name" value="Efflux pump membrane transporter"/>
    <property type="match status" value="1"/>
</dbReference>
<keyword evidence="6 8" id="KW-1133">Transmembrane helix</keyword>
<protein>
    <submittedName>
        <fullName evidence="9">Multidrug efflux pump</fullName>
    </submittedName>
</protein>
<keyword evidence="10" id="KW-1185">Reference proteome</keyword>
<feature type="transmembrane region" description="Helical" evidence="8">
    <location>
        <begin position="524"/>
        <end position="544"/>
    </location>
</feature>
<evidence type="ECO:0000256" key="4">
    <source>
        <dbReference type="ARBA" id="ARBA00022519"/>
    </source>
</evidence>
<dbReference type="Gene3D" id="1.20.1640.10">
    <property type="entry name" value="Multidrug efflux transporter AcrB transmembrane domain"/>
    <property type="match status" value="2"/>
</dbReference>
<feature type="transmembrane region" description="Helical" evidence="8">
    <location>
        <begin position="12"/>
        <end position="32"/>
    </location>
</feature>
<dbReference type="Gene3D" id="3.30.70.1320">
    <property type="entry name" value="Multidrug efflux transporter AcrB pore domain like"/>
    <property type="match status" value="1"/>
</dbReference>
<dbReference type="RefSeq" id="WP_092350668.1">
    <property type="nucleotide sequence ID" value="NZ_CZVW01000020.1"/>
</dbReference>
<dbReference type="InterPro" id="IPR027463">
    <property type="entry name" value="AcrB_DN_DC_subdom"/>
</dbReference>
<name>A0A0P1NY61_9BACT</name>
<feature type="transmembrane region" description="Helical" evidence="8">
    <location>
        <begin position="386"/>
        <end position="410"/>
    </location>
</feature>
<keyword evidence="2" id="KW-0813">Transport</keyword>
<feature type="transmembrane region" description="Helical" evidence="8">
    <location>
        <begin position="851"/>
        <end position="870"/>
    </location>
</feature>
<dbReference type="PANTHER" id="PTHR32063">
    <property type="match status" value="1"/>
</dbReference>
<dbReference type="GO" id="GO:0005886">
    <property type="term" value="C:plasma membrane"/>
    <property type="evidence" value="ECO:0007669"/>
    <property type="project" value="UniProtKB-SubCell"/>
</dbReference>
<dbReference type="PRINTS" id="PR00702">
    <property type="entry name" value="ACRIFLAVINRP"/>
</dbReference>
<keyword evidence="7 8" id="KW-0472">Membrane</keyword>
<dbReference type="SUPFAM" id="SSF82866">
    <property type="entry name" value="Multidrug efflux transporter AcrB transmembrane domain"/>
    <property type="match status" value="2"/>
</dbReference>
<accession>A0A0P1NY61</accession>
<reference evidence="10" key="1">
    <citation type="submission" date="2015-11" db="EMBL/GenBank/DDBJ databases">
        <authorList>
            <person name="Varghese N."/>
        </authorList>
    </citation>
    <scope>NUCLEOTIDE SEQUENCE [LARGE SCALE GENOMIC DNA]</scope>
    <source>
        <strain evidence="10">JGI-23</strain>
    </source>
</reference>
<feature type="transmembrane region" description="Helical" evidence="8">
    <location>
        <begin position="877"/>
        <end position="897"/>
    </location>
</feature>
<evidence type="ECO:0000256" key="6">
    <source>
        <dbReference type="ARBA" id="ARBA00022989"/>
    </source>
</evidence>
<feature type="transmembrane region" description="Helical" evidence="8">
    <location>
        <begin position="431"/>
        <end position="451"/>
    </location>
</feature>
<dbReference type="Proteomes" id="UP000199197">
    <property type="component" value="Unassembled WGS sequence"/>
</dbReference>
<dbReference type="SUPFAM" id="SSF82693">
    <property type="entry name" value="Multidrug efflux transporter AcrB pore domain, PN1, PN2, PC1 and PC2 subdomains"/>
    <property type="match status" value="3"/>
</dbReference>
<organism evidence="9 10">
    <name type="scientific">Candidatus Chryseopegocella kryptomonas</name>
    <dbReference type="NCBI Taxonomy" id="1633643"/>
    <lineage>
        <taxon>Bacteria</taxon>
        <taxon>Pseudomonadati</taxon>
        <taxon>Candidatus Kryptoniota</taxon>
        <taxon>Candidatus Chryseopegocella</taxon>
    </lineage>
</organism>
<evidence type="ECO:0000256" key="5">
    <source>
        <dbReference type="ARBA" id="ARBA00022692"/>
    </source>
</evidence>
<keyword evidence="5 8" id="KW-0812">Transmembrane</keyword>
<evidence type="ECO:0000256" key="7">
    <source>
        <dbReference type="ARBA" id="ARBA00023136"/>
    </source>
</evidence>
<dbReference type="EMBL" id="CZVW01000020">
    <property type="protein sequence ID" value="CUT04016.1"/>
    <property type="molecule type" value="Genomic_DNA"/>
</dbReference>
<dbReference type="Gene3D" id="3.30.2090.10">
    <property type="entry name" value="Multidrug efflux transporter AcrB TolC docking domain, DN and DC subdomains"/>
    <property type="match status" value="2"/>
</dbReference>
<keyword evidence="4" id="KW-0997">Cell inner membrane</keyword>
<evidence type="ECO:0000256" key="1">
    <source>
        <dbReference type="ARBA" id="ARBA00004429"/>
    </source>
</evidence>
<evidence type="ECO:0000256" key="3">
    <source>
        <dbReference type="ARBA" id="ARBA00022475"/>
    </source>
</evidence>
<evidence type="ECO:0000313" key="9">
    <source>
        <dbReference type="EMBL" id="CUT04016.1"/>
    </source>
</evidence>
<dbReference type="SUPFAM" id="SSF82714">
    <property type="entry name" value="Multidrug efflux transporter AcrB TolC docking domain, DN and DC subdomains"/>
    <property type="match status" value="2"/>
</dbReference>
<dbReference type="GO" id="GO:0042910">
    <property type="term" value="F:xenobiotic transmembrane transporter activity"/>
    <property type="evidence" value="ECO:0007669"/>
    <property type="project" value="TreeGrafter"/>
</dbReference>
<dbReference type="AlphaFoldDB" id="A0A0P1NY61"/>
<evidence type="ECO:0000256" key="8">
    <source>
        <dbReference type="SAM" id="Phobius"/>
    </source>
</evidence>
<feature type="transmembrane region" description="Helical" evidence="8">
    <location>
        <begin position="463"/>
        <end position="487"/>
    </location>
</feature>
<dbReference type="Gene3D" id="3.30.70.1440">
    <property type="entry name" value="Multidrug efflux transporter AcrB pore domain"/>
    <property type="match status" value="1"/>
</dbReference>
<proteinExistence type="predicted"/>
<evidence type="ECO:0000256" key="2">
    <source>
        <dbReference type="ARBA" id="ARBA00022448"/>
    </source>
</evidence>
<feature type="transmembrane region" description="Helical" evidence="8">
    <location>
        <begin position="360"/>
        <end position="380"/>
    </location>
</feature>
<dbReference type="Pfam" id="PF00873">
    <property type="entry name" value="ACR_tran"/>
    <property type="match status" value="1"/>
</dbReference>
<feature type="transmembrane region" description="Helical" evidence="8">
    <location>
        <begin position="952"/>
        <end position="974"/>
    </location>
</feature>
<feature type="transmembrane region" description="Helical" evidence="8">
    <location>
        <begin position="980"/>
        <end position="1006"/>
    </location>
</feature>
<gene>
    <name evidence="9" type="ORF">JGI23_01614</name>
</gene>
<dbReference type="OrthoDB" id="9758234at2"/>
<evidence type="ECO:0000313" key="10">
    <source>
        <dbReference type="Proteomes" id="UP000199197"/>
    </source>
</evidence>